<dbReference type="OrthoDB" id="145213at2"/>
<name>A0A2R4WGY4_9HYPH</name>
<accession>A0A2R4WGY4</accession>
<dbReference type="Proteomes" id="UP000244755">
    <property type="component" value="Chromosome 1"/>
</dbReference>
<dbReference type="KEGG" id="mee:DA075_07670"/>
<dbReference type="SUPFAM" id="SSF51004">
    <property type="entry name" value="C-terminal (heme d1) domain of cytochrome cd1-nitrite reductase"/>
    <property type="match status" value="1"/>
</dbReference>
<keyword evidence="4" id="KW-1185">Reference proteome</keyword>
<dbReference type="AlphaFoldDB" id="A0A2R4WGY4"/>
<evidence type="ECO:0000313" key="3">
    <source>
        <dbReference type="EMBL" id="AWB20805.1"/>
    </source>
</evidence>
<dbReference type="InterPro" id="IPR051200">
    <property type="entry name" value="Host-pathogen_enzymatic-act"/>
</dbReference>
<dbReference type="Pfam" id="PF21783">
    <property type="entry name" value="YNCE"/>
    <property type="match status" value="1"/>
</dbReference>
<feature type="domain" description="YNCE-like beta-propeller" evidence="2">
    <location>
        <begin position="187"/>
        <end position="260"/>
    </location>
</feature>
<dbReference type="InterPro" id="IPR011048">
    <property type="entry name" value="Haem_d1_sf"/>
</dbReference>
<dbReference type="EMBL" id="CP028843">
    <property type="protein sequence ID" value="AWB20805.1"/>
    <property type="molecule type" value="Genomic_DNA"/>
</dbReference>
<keyword evidence="1" id="KW-0732">Signal</keyword>
<reference evidence="3 4" key="1">
    <citation type="submission" date="2018-04" db="EMBL/GenBank/DDBJ databases">
        <title>Methylobacterium sp. PR1016A genome.</title>
        <authorList>
            <person name="Park W."/>
        </authorList>
    </citation>
    <scope>NUCLEOTIDE SEQUENCE [LARGE SCALE GENOMIC DNA]</scope>
    <source>
        <strain evidence="3 4">PR1016A</strain>
    </source>
</reference>
<dbReference type="InterPro" id="IPR015943">
    <property type="entry name" value="WD40/YVTN_repeat-like_dom_sf"/>
</dbReference>
<evidence type="ECO:0000313" key="4">
    <source>
        <dbReference type="Proteomes" id="UP000244755"/>
    </source>
</evidence>
<dbReference type="InterPro" id="IPR048433">
    <property type="entry name" value="YNCE-like_beta-prop"/>
</dbReference>
<evidence type="ECO:0000259" key="2">
    <source>
        <dbReference type="Pfam" id="PF21783"/>
    </source>
</evidence>
<dbReference type="PANTHER" id="PTHR47197:SF3">
    <property type="entry name" value="DIHYDRO-HEME D1 DEHYDROGENASE"/>
    <property type="match status" value="1"/>
</dbReference>
<protein>
    <recommendedName>
        <fullName evidence="2">YNCE-like beta-propeller domain-containing protein</fullName>
    </recommendedName>
</protein>
<sequence length="350" mass="37133">MPPAIDRRTCLSGLAAFALTTHVAKAQSGQAQNSQARTAQAGRSDTLLVMEKGDHALSFYELASGRRTGRVELPGEYPHEFAVDRAGARAYVALYGAKSSTTPGPGGDAVYVVDLAARSLARTIACAPFRRLHGLRLDARDRLFVLSEDRDVLLGFDAPERAERPDRAMGTGGIKGHLFSLSRDGETAYVANILSNTVSRVRPFAPAESPRIAATGLWPEGNALSPDEATLYVANRRSATLTALATEAMTVTRTIPTRGDVVRVDCGPEGDLILANYGEKSLSLLDPALKETATVPLGAAPVALVRHPSSPLAFAALEDDRIAVVDLDGRRVQGTLATGREPDVMVLLPG</sequence>
<dbReference type="Gene3D" id="2.130.10.10">
    <property type="entry name" value="YVTN repeat-like/Quinoprotein amine dehydrogenase"/>
    <property type="match status" value="2"/>
</dbReference>
<evidence type="ECO:0000256" key="1">
    <source>
        <dbReference type="ARBA" id="ARBA00022729"/>
    </source>
</evidence>
<proteinExistence type="predicted"/>
<dbReference type="PANTHER" id="PTHR47197">
    <property type="entry name" value="PROTEIN NIRF"/>
    <property type="match status" value="1"/>
</dbReference>
<dbReference type="RefSeq" id="WP_099952696.1">
    <property type="nucleotide sequence ID" value="NZ_CP028843.1"/>
</dbReference>
<gene>
    <name evidence="3" type="ORF">DA075_07670</name>
</gene>
<organism evidence="3 4">
    <name type="scientific">Methylobacterium currus</name>
    <dbReference type="NCBI Taxonomy" id="2051553"/>
    <lineage>
        <taxon>Bacteria</taxon>
        <taxon>Pseudomonadati</taxon>
        <taxon>Pseudomonadota</taxon>
        <taxon>Alphaproteobacteria</taxon>
        <taxon>Hyphomicrobiales</taxon>
        <taxon>Methylobacteriaceae</taxon>
        <taxon>Methylobacterium</taxon>
    </lineage>
</organism>